<evidence type="ECO:0000313" key="1">
    <source>
        <dbReference type="EMBL" id="RHM45503.1"/>
    </source>
</evidence>
<accession>A0A415QMX6</accession>
<sequence>MLDVFLETGILRANICRYVADMEDKGLIQLLYKMDDVHTKFKAGYYTTDKILFREVEDKQLKLWEVE</sequence>
<evidence type="ECO:0008006" key="3">
    <source>
        <dbReference type="Google" id="ProtNLM"/>
    </source>
</evidence>
<proteinExistence type="predicted"/>
<gene>
    <name evidence="1" type="ORF">DWZ68_05305</name>
</gene>
<organism evidence="1 2">
    <name type="scientific">Butyricimonas virosa</name>
    <dbReference type="NCBI Taxonomy" id="544645"/>
    <lineage>
        <taxon>Bacteria</taxon>
        <taxon>Pseudomonadati</taxon>
        <taxon>Bacteroidota</taxon>
        <taxon>Bacteroidia</taxon>
        <taxon>Bacteroidales</taxon>
        <taxon>Odoribacteraceae</taxon>
        <taxon>Butyricimonas</taxon>
    </lineage>
</organism>
<comment type="caution">
    <text evidence="1">The sequence shown here is derived from an EMBL/GenBank/DDBJ whole genome shotgun (WGS) entry which is preliminary data.</text>
</comment>
<dbReference type="EMBL" id="QRPV01000004">
    <property type="protein sequence ID" value="RHM45503.1"/>
    <property type="molecule type" value="Genomic_DNA"/>
</dbReference>
<reference evidence="1 2" key="1">
    <citation type="submission" date="2018-08" db="EMBL/GenBank/DDBJ databases">
        <title>A genome reference for cultivated species of the human gut microbiota.</title>
        <authorList>
            <person name="Zou Y."/>
            <person name="Xue W."/>
            <person name="Luo G."/>
        </authorList>
    </citation>
    <scope>NUCLEOTIDE SEQUENCE [LARGE SCALE GENOMIC DNA]</scope>
    <source>
        <strain evidence="1 2">AF34-33</strain>
    </source>
</reference>
<dbReference type="AlphaFoldDB" id="A0A415QMX6"/>
<evidence type="ECO:0000313" key="2">
    <source>
        <dbReference type="Proteomes" id="UP000286038"/>
    </source>
</evidence>
<name>A0A415QMX6_9BACT</name>
<dbReference type="Proteomes" id="UP000286038">
    <property type="component" value="Unassembled WGS sequence"/>
</dbReference>
<protein>
    <recommendedName>
        <fullName evidence="3">MarR family transcriptional regulator</fullName>
    </recommendedName>
</protein>